<dbReference type="EMBL" id="CYZA01000006">
    <property type="protein sequence ID" value="CUN83298.1"/>
    <property type="molecule type" value="Genomic_DNA"/>
</dbReference>
<evidence type="ECO:0000313" key="1">
    <source>
        <dbReference type="EMBL" id="CUN83298.1"/>
    </source>
</evidence>
<organism evidence="1 2">
    <name type="scientific">Blautia obeum</name>
    <dbReference type="NCBI Taxonomy" id="40520"/>
    <lineage>
        <taxon>Bacteria</taxon>
        <taxon>Bacillati</taxon>
        <taxon>Bacillota</taxon>
        <taxon>Clostridia</taxon>
        <taxon>Lachnospirales</taxon>
        <taxon>Lachnospiraceae</taxon>
        <taxon>Blautia</taxon>
    </lineage>
</organism>
<reference evidence="1 2" key="1">
    <citation type="submission" date="2015-09" db="EMBL/GenBank/DDBJ databases">
        <authorList>
            <consortium name="Pathogen Informatics"/>
        </authorList>
    </citation>
    <scope>NUCLEOTIDE SEQUENCE [LARGE SCALE GENOMIC DNA]</scope>
    <source>
        <strain evidence="1 2">2789STDY5608838</strain>
    </source>
</reference>
<dbReference type="AlphaFoldDB" id="A0A174A7D1"/>
<evidence type="ECO:0000313" key="2">
    <source>
        <dbReference type="Proteomes" id="UP000095447"/>
    </source>
</evidence>
<dbReference type="Proteomes" id="UP000095447">
    <property type="component" value="Unassembled WGS sequence"/>
</dbReference>
<protein>
    <submittedName>
        <fullName evidence="1">Uncharacterized protein</fullName>
    </submittedName>
</protein>
<dbReference type="RefSeq" id="WP_154108112.1">
    <property type="nucleotide sequence ID" value="NZ_CYZA01000006.1"/>
</dbReference>
<accession>A0A174A7D1</accession>
<name>A0A174A7D1_9FIRM</name>
<gene>
    <name evidence="1" type="ORF">ERS852395_01451</name>
</gene>
<proteinExistence type="predicted"/>
<sequence length="51" mass="5776">MELDKLLKKRSIISCTIKDGICIVQYASKEMKLLDISGMSIAEVLDFILEE</sequence>